<name>A0A0H2R2Q5_9AGAM</name>
<dbReference type="InParanoid" id="A0A0H2R2Q5"/>
<sequence>MHLKPGEILSVRGLWIRPRARGAASTRSGHASPKYLPPSAPSQRVLKGIGARRRPAIRDTSKIIDTKCHQPSEIALTASFKSSRRADGVAMIGGAPAAGDVWLRRSTFRKHAMRARAVSNQPVRANRHKE</sequence>
<protein>
    <submittedName>
        <fullName evidence="2">Uncharacterized protein</fullName>
    </submittedName>
</protein>
<evidence type="ECO:0000256" key="1">
    <source>
        <dbReference type="SAM" id="MobiDB-lite"/>
    </source>
</evidence>
<keyword evidence="3" id="KW-1185">Reference proteome</keyword>
<proteinExistence type="predicted"/>
<dbReference type="Proteomes" id="UP000053477">
    <property type="component" value="Unassembled WGS sequence"/>
</dbReference>
<evidence type="ECO:0000313" key="2">
    <source>
        <dbReference type="EMBL" id="KLO03773.1"/>
    </source>
</evidence>
<dbReference type="AlphaFoldDB" id="A0A0H2R2Q5"/>
<gene>
    <name evidence="2" type="ORF">SCHPADRAFT_897556</name>
</gene>
<accession>A0A0H2R2Q5</accession>
<evidence type="ECO:0000313" key="3">
    <source>
        <dbReference type="Proteomes" id="UP000053477"/>
    </source>
</evidence>
<reference evidence="2 3" key="1">
    <citation type="submission" date="2015-04" db="EMBL/GenBank/DDBJ databases">
        <title>Complete genome sequence of Schizopora paradoxa KUC8140, a cosmopolitan wood degrader in East Asia.</title>
        <authorList>
            <consortium name="DOE Joint Genome Institute"/>
            <person name="Min B."/>
            <person name="Park H."/>
            <person name="Jang Y."/>
            <person name="Kim J.-J."/>
            <person name="Kim K.H."/>
            <person name="Pangilinan J."/>
            <person name="Lipzen A."/>
            <person name="Riley R."/>
            <person name="Grigoriev I.V."/>
            <person name="Spatafora J.W."/>
            <person name="Choi I.-G."/>
        </authorList>
    </citation>
    <scope>NUCLEOTIDE SEQUENCE [LARGE SCALE GENOMIC DNA]</scope>
    <source>
        <strain evidence="2 3">KUC8140</strain>
    </source>
</reference>
<organism evidence="2 3">
    <name type="scientific">Schizopora paradoxa</name>
    <dbReference type="NCBI Taxonomy" id="27342"/>
    <lineage>
        <taxon>Eukaryota</taxon>
        <taxon>Fungi</taxon>
        <taxon>Dikarya</taxon>
        <taxon>Basidiomycota</taxon>
        <taxon>Agaricomycotina</taxon>
        <taxon>Agaricomycetes</taxon>
        <taxon>Hymenochaetales</taxon>
        <taxon>Schizoporaceae</taxon>
        <taxon>Schizopora</taxon>
    </lineage>
</organism>
<feature type="non-terminal residue" evidence="2">
    <location>
        <position position="130"/>
    </location>
</feature>
<dbReference type="EMBL" id="KQ087054">
    <property type="protein sequence ID" value="KLO03773.1"/>
    <property type="molecule type" value="Genomic_DNA"/>
</dbReference>
<feature type="region of interest" description="Disordered" evidence="1">
    <location>
        <begin position="20"/>
        <end position="53"/>
    </location>
</feature>